<keyword evidence="6 13" id="KW-0441">Lipid A biosynthesis</keyword>
<dbReference type="HAMAP" id="MF_00409">
    <property type="entry name" value="LpxK"/>
    <property type="match status" value="1"/>
</dbReference>
<comment type="catalytic activity">
    <reaction evidence="13">
        <text>a lipid A disaccharide + ATP = a lipid IVA + ADP + H(+)</text>
        <dbReference type="Rhea" id="RHEA:67840"/>
        <dbReference type="ChEBI" id="CHEBI:15378"/>
        <dbReference type="ChEBI" id="CHEBI:30616"/>
        <dbReference type="ChEBI" id="CHEBI:176343"/>
        <dbReference type="ChEBI" id="CHEBI:176425"/>
        <dbReference type="ChEBI" id="CHEBI:456216"/>
        <dbReference type="EC" id="2.7.1.130"/>
    </reaction>
</comment>
<dbReference type="GO" id="GO:0005886">
    <property type="term" value="C:plasma membrane"/>
    <property type="evidence" value="ECO:0007669"/>
    <property type="project" value="TreeGrafter"/>
</dbReference>
<dbReference type="GO" id="GO:0005524">
    <property type="term" value="F:ATP binding"/>
    <property type="evidence" value="ECO:0007669"/>
    <property type="project" value="UniProtKB-UniRule"/>
</dbReference>
<evidence type="ECO:0000313" key="14">
    <source>
        <dbReference type="EMBL" id="CRX38725.1"/>
    </source>
</evidence>
<reference evidence="15" key="1">
    <citation type="submission" date="2015-06" db="EMBL/GenBank/DDBJ databases">
        <authorList>
            <person name="Bertelli C."/>
        </authorList>
    </citation>
    <scope>NUCLEOTIDE SEQUENCE [LARGE SCALE GENOMIC DNA]</scope>
    <source>
        <strain evidence="15">CRIB-30</strain>
    </source>
</reference>
<evidence type="ECO:0000256" key="8">
    <source>
        <dbReference type="ARBA" id="ARBA00022741"/>
    </source>
</evidence>
<dbReference type="EC" id="2.7.1.130" evidence="3 13"/>
<dbReference type="EMBL" id="CWGJ01000019">
    <property type="protein sequence ID" value="CRX38725.1"/>
    <property type="molecule type" value="Genomic_DNA"/>
</dbReference>
<evidence type="ECO:0000256" key="3">
    <source>
        <dbReference type="ARBA" id="ARBA00012071"/>
    </source>
</evidence>
<dbReference type="PANTHER" id="PTHR42724">
    <property type="entry name" value="TETRAACYLDISACCHARIDE 4'-KINASE"/>
    <property type="match status" value="1"/>
</dbReference>
<evidence type="ECO:0000256" key="9">
    <source>
        <dbReference type="ARBA" id="ARBA00022777"/>
    </source>
</evidence>
<evidence type="ECO:0000256" key="4">
    <source>
        <dbReference type="ARBA" id="ARBA00016436"/>
    </source>
</evidence>
<evidence type="ECO:0000256" key="5">
    <source>
        <dbReference type="ARBA" id="ARBA00022516"/>
    </source>
</evidence>
<dbReference type="GO" id="GO:0009029">
    <property type="term" value="F:lipid-A 4'-kinase activity"/>
    <property type="evidence" value="ECO:0007669"/>
    <property type="project" value="UniProtKB-UniRule"/>
</dbReference>
<dbReference type="GO" id="GO:0009244">
    <property type="term" value="P:lipopolysaccharide core region biosynthetic process"/>
    <property type="evidence" value="ECO:0007669"/>
    <property type="project" value="TreeGrafter"/>
</dbReference>
<organism evidence="14 15">
    <name type="scientific">Estrella lausannensis</name>
    <dbReference type="NCBI Taxonomy" id="483423"/>
    <lineage>
        <taxon>Bacteria</taxon>
        <taxon>Pseudomonadati</taxon>
        <taxon>Chlamydiota</taxon>
        <taxon>Chlamydiia</taxon>
        <taxon>Parachlamydiales</taxon>
        <taxon>Candidatus Criblamydiaceae</taxon>
        <taxon>Estrella</taxon>
    </lineage>
</organism>
<comment type="pathway">
    <text evidence="2 13">Glycolipid biosynthesis; lipid IV(A) biosynthesis; lipid IV(A) from (3R)-3-hydroxytetradecanoyl-[acyl-carrier-protein] and UDP-N-acetyl-alpha-D-glucosamine: step 6/6.</text>
</comment>
<evidence type="ECO:0000256" key="12">
    <source>
        <dbReference type="ARBA" id="ARBA00029757"/>
    </source>
</evidence>
<comment type="similarity">
    <text evidence="13">Belongs to the LpxK family.</text>
</comment>
<dbReference type="NCBIfam" id="TIGR00682">
    <property type="entry name" value="lpxK"/>
    <property type="match status" value="1"/>
</dbReference>
<evidence type="ECO:0000256" key="7">
    <source>
        <dbReference type="ARBA" id="ARBA00022679"/>
    </source>
</evidence>
<comment type="function">
    <text evidence="1 13">Transfers the gamma-phosphate of ATP to the 4'-position of a tetraacyldisaccharide 1-phosphate intermediate (termed DS-1-P) to form tetraacyldisaccharide 1,4'-bis-phosphate (lipid IVA).</text>
</comment>
<dbReference type="UniPathway" id="UPA00359">
    <property type="reaction ID" value="UER00482"/>
</dbReference>
<evidence type="ECO:0000256" key="10">
    <source>
        <dbReference type="ARBA" id="ARBA00022840"/>
    </source>
</evidence>
<name>A0A0H5E641_9BACT</name>
<evidence type="ECO:0000256" key="2">
    <source>
        <dbReference type="ARBA" id="ARBA00004870"/>
    </source>
</evidence>
<dbReference type="PANTHER" id="PTHR42724:SF1">
    <property type="entry name" value="TETRAACYLDISACCHARIDE 4'-KINASE, MITOCHONDRIAL-RELATED"/>
    <property type="match status" value="1"/>
</dbReference>
<evidence type="ECO:0000256" key="13">
    <source>
        <dbReference type="HAMAP-Rule" id="MF_00409"/>
    </source>
</evidence>
<dbReference type="AlphaFoldDB" id="A0A0H5E641"/>
<feature type="binding site" evidence="13">
    <location>
        <begin position="74"/>
        <end position="81"/>
    </location>
    <ligand>
        <name>ATP</name>
        <dbReference type="ChEBI" id="CHEBI:30616"/>
    </ligand>
</feature>
<keyword evidence="10 13" id="KW-0067">ATP-binding</keyword>
<evidence type="ECO:0000313" key="15">
    <source>
        <dbReference type="Proteomes" id="UP000220251"/>
    </source>
</evidence>
<dbReference type="InterPro" id="IPR003758">
    <property type="entry name" value="LpxK"/>
</dbReference>
<keyword evidence="9 13" id="KW-0418">Kinase</keyword>
<keyword evidence="11 13" id="KW-0443">Lipid metabolism</keyword>
<keyword evidence="8 13" id="KW-0547">Nucleotide-binding</keyword>
<sequence>MNPHQRRSLEQVWSSFAYQNDAPGLLHKTAKILLAPLGYLYLAFVSMKNFAYDKKIFKPVAKPAVPLISIGNITVGGTGKTPLTILLAKKLSAVGKGAVLTRGYRSSAESAMPPLILTKENCHLYTSKTSGDEPRLIAKEADAFVVINKRRERSLLVAESLNAKWVILDDGMQRRSIPRDLEIITLSSQFVGNRLGFPAGPLREAMSGLKRADLIVITKNPKKPLAEEQKSQIRRYSQAPLIETEWMIHALCDGVTDFPLKTEEKIAAFCGIGNPKLFFETLENHGFDIVQTAIADDHRPMSAKELAALSIQAARLGAKKILCTEKDFVKIAHQLSCELPVFYTKAELQITSGSEALERSLAALFPSSESSSLKP</sequence>
<dbReference type="Pfam" id="PF02606">
    <property type="entry name" value="LpxK"/>
    <property type="match status" value="1"/>
</dbReference>
<evidence type="ECO:0000256" key="11">
    <source>
        <dbReference type="ARBA" id="ARBA00023098"/>
    </source>
</evidence>
<protein>
    <recommendedName>
        <fullName evidence="4 13">Tetraacyldisaccharide 4'-kinase</fullName>
        <ecNumber evidence="3 13">2.7.1.130</ecNumber>
    </recommendedName>
    <alternativeName>
        <fullName evidence="12 13">Lipid A 4'-kinase</fullName>
    </alternativeName>
</protein>
<keyword evidence="5 13" id="KW-0444">Lipid biosynthesis</keyword>
<accession>A0A0H5E641</accession>
<dbReference type="Proteomes" id="UP000220251">
    <property type="component" value="Unassembled WGS sequence"/>
</dbReference>
<dbReference type="GO" id="GO:0009245">
    <property type="term" value="P:lipid A biosynthetic process"/>
    <property type="evidence" value="ECO:0007669"/>
    <property type="project" value="UniProtKB-UniRule"/>
</dbReference>
<evidence type="ECO:0000256" key="6">
    <source>
        <dbReference type="ARBA" id="ARBA00022556"/>
    </source>
</evidence>
<evidence type="ECO:0000256" key="1">
    <source>
        <dbReference type="ARBA" id="ARBA00002274"/>
    </source>
</evidence>
<keyword evidence="15" id="KW-1185">Reference proteome</keyword>
<gene>
    <name evidence="13 14" type="primary">lpxK</name>
    <name evidence="14" type="ORF">ELAC_1389</name>
</gene>
<keyword evidence="7 13" id="KW-0808">Transferase</keyword>
<proteinExistence type="inferred from homology"/>